<reference evidence="1 2" key="1">
    <citation type="journal article" date="2020" name="Mol. Biol. Evol.">
        <title>Distinct Expression and Methylation Patterns for Genes with Different Fates following a Single Whole-Genome Duplication in Flowering Plants.</title>
        <authorList>
            <person name="Shi T."/>
            <person name="Rahmani R.S."/>
            <person name="Gugger P.F."/>
            <person name="Wang M."/>
            <person name="Li H."/>
            <person name="Zhang Y."/>
            <person name="Li Z."/>
            <person name="Wang Q."/>
            <person name="Van de Peer Y."/>
            <person name="Marchal K."/>
            <person name="Chen J."/>
        </authorList>
    </citation>
    <scope>NUCLEOTIDE SEQUENCE [LARGE SCALE GENOMIC DNA]</scope>
    <source>
        <tissue evidence="1">Leaf</tissue>
    </source>
</reference>
<dbReference type="EMBL" id="DUZY01000001">
    <property type="protein sequence ID" value="DAD19952.1"/>
    <property type="molecule type" value="Genomic_DNA"/>
</dbReference>
<protein>
    <submittedName>
        <fullName evidence="1">Uncharacterized protein</fullName>
    </submittedName>
</protein>
<gene>
    <name evidence="1" type="ORF">HUJ06_021415</name>
</gene>
<keyword evidence="2" id="KW-1185">Reference proteome</keyword>
<evidence type="ECO:0000313" key="2">
    <source>
        <dbReference type="Proteomes" id="UP000607653"/>
    </source>
</evidence>
<sequence>MDITLTDNHSRLPKFEDHYVVWEFNFRDFDVSIDLQAPEAIQLLRS</sequence>
<name>A0A822XIX7_NELNU</name>
<evidence type="ECO:0000313" key="1">
    <source>
        <dbReference type="EMBL" id="DAD19952.1"/>
    </source>
</evidence>
<dbReference type="AlphaFoldDB" id="A0A822XIX7"/>
<organism evidence="1 2">
    <name type="scientific">Nelumbo nucifera</name>
    <name type="common">Sacred lotus</name>
    <dbReference type="NCBI Taxonomy" id="4432"/>
    <lineage>
        <taxon>Eukaryota</taxon>
        <taxon>Viridiplantae</taxon>
        <taxon>Streptophyta</taxon>
        <taxon>Embryophyta</taxon>
        <taxon>Tracheophyta</taxon>
        <taxon>Spermatophyta</taxon>
        <taxon>Magnoliopsida</taxon>
        <taxon>Proteales</taxon>
        <taxon>Nelumbonaceae</taxon>
        <taxon>Nelumbo</taxon>
    </lineage>
</organism>
<dbReference type="GO" id="GO:0003676">
    <property type="term" value="F:nucleic acid binding"/>
    <property type="evidence" value="ECO:0007669"/>
    <property type="project" value="InterPro"/>
</dbReference>
<dbReference type="InterPro" id="IPR036397">
    <property type="entry name" value="RNaseH_sf"/>
</dbReference>
<accession>A0A822XIX7</accession>
<comment type="caution">
    <text evidence="1">The sequence shown here is derived from an EMBL/GenBank/DDBJ whole genome shotgun (WGS) entry which is preliminary data.</text>
</comment>
<dbReference type="Proteomes" id="UP000607653">
    <property type="component" value="Unassembled WGS sequence"/>
</dbReference>
<dbReference type="Gene3D" id="3.30.420.10">
    <property type="entry name" value="Ribonuclease H-like superfamily/Ribonuclease H"/>
    <property type="match status" value="1"/>
</dbReference>
<proteinExistence type="predicted"/>